<reference evidence="6 7" key="1">
    <citation type="submission" date="2022-09" db="EMBL/GenBank/DDBJ databases">
        <authorList>
            <person name="Palmer J.M."/>
        </authorList>
    </citation>
    <scope>NUCLEOTIDE SEQUENCE [LARGE SCALE GENOMIC DNA]</scope>
    <source>
        <strain evidence="6 7">DSM 7382</strain>
    </source>
</reference>
<dbReference type="GO" id="GO:0030686">
    <property type="term" value="C:90S preribosome"/>
    <property type="evidence" value="ECO:0007669"/>
    <property type="project" value="InterPro"/>
</dbReference>
<dbReference type="AlphaFoldDB" id="A0AAW0GYF5"/>
<feature type="region of interest" description="Disordered" evidence="5">
    <location>
        <begin position="136"/>
        <end position="155"/>
    </location>
</feature>
<dbReference type="Proteomes" id="UP001385951">
    <property type="component" value="Unassembled WGS sequence"/>
</dbReference>
<organism evidence="6 7">
    <name type="scientific">Cerrena zonata</name>
    <dbReference type="NCBI Taxonomy" id="2478898"/>
    <lineage>
        <taxon>Eukaryota</taxon>
        <taxon>Fungi</taxon>
        <taxon>Dikarya</taxon>
        <taxon>Basidiomycota</taxon>
        <taxon>Agaricomycotina</taxon>
        <taxon>Agaricomycetes</taxon>
        <taxon>Polyporales</taxon>
        <taxon>Cerrenaceae</taxon>
        <taxon>Cerrena</taxon>
    </lineage>
</organism>
<comment type="similarity">
    <text evidence="2">Belongs to the SLX9 family.</text>
</comment>
<evidence type="ECO:0000256" key="3">
    <source>
        <dbReference type="ARBA" id="ARBA00021321"/>
    </source>
</evidence>
<keyword evidence="7" id="KW-1185">Reference proteome</keyword>
<comment type="caution">
    <text evidence="6">The sequence shown here is derived from an EMBL/GenBank/DDBJ whole genome shotgun (WGS) entry which is preliminary data.</text>
</comment>
<comment type="subcellular location">
    <subcellularLocation>
        <location evidence="1">Nucleus</location>
        <location evidence="1">Nucleolus</location>
    </subcellularLocation>
</comment>
<dbReference type="PANTHER" id="PTHR31109">
    <property type="entry name" value="PROTEIN FAM207A"/>
    <property type="match status" value="1"/>
</dbReference>
<dbReference type="GO" id="GO:0000462">
    <property type="term" value="P:maturation of SSU-rRNA from tricistronic rRNA transcript (SSU-rRNA, 5.8S rRNA, LSU-rRNA)"/>
    <property type="evidence" value="ECO:0007669"/>
    <property type="project" value="InterPro"/>
</dbReference>
<sequence>MPKVSKQRTIHDASAKLSKRKFAVQDNAVEHVEIGSLANASANEILAEMAESEEPSKHMKKKDKQAMKHELFLQRLESPRTPYSKSHERRLKRKSKEQVANGMNDIQAALSAVAGELPGATETVIQEGEAEVAVIVPPKPKPGQIGEGKSEPLNKFQRRKALKTERMRVPLILATPEFASNPFQTIRTHAQNTLVKHQAST</sequence>
<dbReference type="GO" id="GO:0030688">
    <property type="term" value="C:preribosome, small subunit precursor"/>
    <property type="evidence" value="ECO:0007669"/>
    <property type="project" value="InterPro"/>
</dbReference>
<evidence type="ECO:0000256" key="4">
    <source>
        <dbReference type="ARBA" id="ARBA00023242"/>
    </source>
</evidence>
<evidence type="ECO:0000313" key="7">
    <source>
        <dbReference type="Proteomes" id="UP001385951"/>
    </source>
</evidence>
<evidence type="ECO:0000256" key="1">
    <source>
        <dbReference type="ARBA" id="ARBA00004604"/>
    </source>
</evidence>
<accession>A0AAW0GYF5</accession>
<name>A0AAW0GYF5_9APHY</name>
<dbReference type="PANTHER" id="PTHR31109:SF2">
    <property type="entry name" value="RIBOSOME BIOGENESIS PROTEIN SLX9 HOMOLOG"/>
    <property type="match status" value="1"/>
</dbReference>
<gene>
    <name evidence="6" type="ORF">QCA50_002064</name>
</gene>
<protein>
    <recommendedName>
        <fullName evidence="3">Ribosome biogenesis protein SLX9</fullName>
    </recommendedName>
</protein>
<dbReference type="GO" id="GO:0005730">
    <property type="term" value="C:nucleolus"/>
    <property type="evidence" value="ECO:0007669"/>
    <property type="project" value="UniProtKB-SubCell"/>
</dbReference>
<dbReference type="EMBL" id="JASBNA010000002">
    <property type="protein sequence ID" value="KAK7694876.1"/>
    <property type="molecule type" value="Genomic_DNA"/>
</dbReference>
<evidence type="ECO:0000256" key="2">
    <source>
        <dbReference type="ARBA" id="ARBA00011022"/>
    </source>
</evidence>
<dbReference type="Pfam" id="PF15341">
    <property type="entry name" value="SLX9"/>
    <property type="match status" value="1"/>
</dbReference>
<evidence type="ECO:0000313" key="6">
    <source>
        <dbReference type="EMBL" id="KAK7694876.1"/>
    </source>
</evidence>
<evidence type="ECO:0000256" key="5">
    <source>
        <dbReference type="SAM" id="MobiDB-lite"/>
    </source>
</evidence>
<dbReference type="InterPro" id="IPR028160">
    <property type="entry name" value="Slx9-like"/>
</dbReference>
<feature type="region of interest" description="Disordered" evidence="5">
    <location>
        <begin position="72"/>
        <end position="99"/>
    </location>
</feature>
<keyword evidence="4" id="KW-0539">Nucleus</keyword>
<proteinExistence type="inferred from homology"/>